<keyword evidence="2" id="KW-1185">Reference proteome</keyword>
<evidence type="ECO:0000313" key="1">
    <source>
        <dbReference type="EMBL" id="QNP50588.1"/>
    </source>
</evidence>
<reference evidence="1 2" key="1">
    <citation type="submission" date="2020-08" db="EMBL/GenBank/DDBJ databases">
        <title>Genome sequence of Diaphorobacter aerolatus KACC 16536T.</title>
        <authorList>
            <person name="Hyun D.-W."/>
            <person name="Bae J.-W."/>
        </authorList>
    </citation>
    <scope>NUCLEOTIDE SEQUENCE [LARGE SCALE GENOMIC DNA]</scope>
    <source>
        <strain evidence="1 2">KACC 16536</strain>
    </source>
</reference>
<dbReference type="AlphaFoldDB" id="A0A7H0GQM2"/>
<dbReference type="Gene3D" id="1.10.10.10">
    <property type="entry name" value="Winged helix-like DNA-binding domain superfamily/Winged helix DNA-binding domain"/>
    <property type="match status" value="1"/>
</dbReference>
<evidence type="ECO:0000313" key="2">
    <source>
        <dbReference type="Proteomes" id="UP000516028"/>
    </source>
</evidence>
<dbReference type="InterPro" id="IPR036390">
    <property type="entry name" value="WH_DNA-bd_sf"/>
</dbReference>
<dbReference type="Proteomes" id="UP000516028">
    <property type="component" value="Chromosome"/>
</dbReference>
<dbReference type="EMBL" id="CP060783">
    <property type="protein sequence ID" value="QNP50588.1"/>
    <property type="molecule type" value="Genomic_DNA"/>
</dbReference>
<gene>
    <name evidence="1" type="ORF">H9K75_17320</name>
</gene>
<dbReference type="KEGG" id="daer:H9K75_17320"/>
<proteinExistence type="predicted"/>
<name>A0A7H0GQM2_9BURK</name>
<dbReference type="InterPro" id="IPR036388">
    <property type="entry name" value="WH-like_DNA-bd_sf"/>
</dbReference>
<organism evidence="1 2">
    <name type="scientific">Diaphorobacter aerolatus</name>
    <dbReference type="NCBI Taxonomy" id="1288495"/>
    <lineage>
        <taxon>Bacteria</taxon>
        <taxon>Pseudomonadati</taxon>
        <taxon>Pseudomonadota</taxon>
        <taxon>Betaproteobacteria</taxon>
        <taxon>Burkholderiales</taxon>
        <taxon>Comamonadaceae</taxon>
        <taxon>Diaphorobacter</taxon>
    </lineage>
</organism>
<dbReference type="SUPFAM" id="SSF46785">
    <property type="entry name" value="Winged helix' DNA-binding domain"/>
    <property type="match status" value="1"/>
</dbReference>
<protein>
    <submittedName>
        <fullName evidence="1">Uncharacterized protein</fullName>
    </submittedName>
</protein>
<sequence>MALDEELRAHGDDRVSVARLCKMLDASASALMREATLLGDAEIAGQRGPGLLRMEQENGRWMVRLTDAGLALLVRQRACGESTGD</sequence>
<accession>A0A7H0GQM2</accession>